<dbReference type="RefSeq" id="WP_021515664.1">
    <property type="nucleotide sequence ID" value="NZ_JBJXKO010000061.1"/>
</dbReference>
<sequence length="84" mass="9351">MISMFVLVGSLCLTSQEGQNVCRPEALLTFKSAEQCMSGMNNVVSGKLSRIAPSLSAKEIIEKYHLRCTEAPLVTERELQYELK</sequence>
<dbReference type="EMBL" id="DAAGDA010000019">
    <property type="protein sequence ID" value="HAB2529588.1"/>
    <property type="molecule type" value="Genomic_DNA"/>
</dbReference>
<reference evidence="1" key="2">
    <citation type="submission" date="2019-02" db="EMBL/GenBank/DDBJ databases">
        <authorList>
            <consortium name="NCBI Pathogen Detection Project"/>
        </authorList>
    </citation>
    <scope>NUCLEOTIDE SEQUENCE</scope>
    <source>
        <strain evidence="1">ILBSalm5410172</strain>
    </source>
</reference>
<protein>
    <submittedName>
        <fullName evidence="1">Uncharacterized protein</fullName>
    </submittedName>
</protein>
<organism evidence="1">
    <name type="scientific">Salmonella enteritidis</name>
    <dbReference type="NCBI Taxonomy" id="149539"/>
    <lineage>
        <taxon>Bacteria</taxon>
        <taxon>Pseudomonadati</taxon>
        <taxon>Pseudomonadota</taxon>
        <taxon>Gammaproteobacteria</taxon>
        <taxon>Enterobacterales</taxon>
        <taxon>Enterobacteriaceae</taxon>
        <taxon>Salmonella</taxon>
    </lineage>
</organism>
<evidence type="ECO:0000313" key="1">
    <source>
        <dbReference type="EMBL" id="HAB2529588.1"/>
    </source>
</evidence>
<name>A0A5W6SD90_SALEN</name>
<gene>
    <name evidence="1" type="ORF">GJE76_23250</name>
</gene>
<dbReference type="AlphaFoldDB" id="A0A5W6SD90"/>
<proteinExistence type="predicted"/>
<comment type="caution">
    <text evidence="1">The sequence shown here is derived from an EMBL/GenBank/DDBJ whole genome shotgun (WGS) entry which is preliminary data.</text>
</comment>
<reference evidence="1" key="1">
    <citation type="journal article" date="2018" name="Genome Biol.">
        <title>SKESA: strategic k-mer extension for scrupulous assemblies.</title>
        <authorList>
            <person name="Souvorov A."/>
            <person name="Agarwala R."/>
            <person name="Lipman D.J."/>
        </authorList>
    </citation>
    <scope>NUCLEOTIDE SEQUENCE</scope>
    <source>
        <strain evidence="1">ILBSalm5410172</strain>
    </source>
</reference>
<accession>A0A5W6SD90</accession>